<keyword evidence="3" id="KW-1185">Reference proteome</keyword>
<protein>
    <submittedName>
        <fullName evidence="1 2">Uncharacterized protein</fullName>
    </submittedName>
</protein>
<name>A0A072VKF2_MEDTR</name>
<dbReference type="EnsemblPlants" id="KEH42111">
    <property type="protein sequence ID" value="KEH42111"/>
    <property type="gene ID" value="MTR_1g061300"/>
</dbReference>
<organism evidence="1 3">
    <name type="scientific">Medicago truncatula</name>
    <name type="common">Barrel medic</name>
    <name type="synonym">Medicago tribuloides</name>
    <dbReference type="NCBI Taxonomy" id="3880"/>
    <lineage>
        <taxon>Eukaryota</taxon>
        <taxon>Viridiplantae</taxon>
        <taxon>Streptophyta</taxon>
        <taxon>Embryophyta</taxon>
        <taxon>Tracheophyta</taxon>
        <taxon>Spermatophyta</taxon>
        <taxon>Magnoliopsida</taxon>
        <taxon>eudicotyledons</taxon>
        <taxon>Gunneridae</taxon>
        <taxon>Pentapetalae</taxon>
        <taxon>rosids</taxon>
        <taxon>fabids</taxon>
        <taxon>Fabales</taxon>
        <taxon>Fabaceae</taxon>
        <taxon>Papilionoideae</taxon>
        <taxon>50 kb inversion clade</taxon>
        <taxon>NPAAA clade</taxon>
        <taxon>Hologalegina</taxon>
        <taxon>IRL clade</taxon>
        <taxon>Trifolieae</taxon>
        <taxon>Medicago</taxon>
    </lineage>
</organism>
<reference evidence="1 3" key="1">
    <citation type="journal article" date="2011" name="Nature">
        <title>The Medicago genome provides insight into the evolution of rhizobial symbioses.</title>
        <authorList>
            <person name="Young N.D."/>
            <person name="Debelle F."/>
            <person name="Oldroyd G.E."/>
            <person name="Geurts R."/>
            <person name="Cannon S.B."/>
            <person name="Udvardi M.K."/>
            <person name="Benedito V.A."/>
            <person name="Mayer K.F."/>
            <person name="Gouzy J."/>
            <person name="Schoof H."/>
            <person name="Van de Peer Y."/>
            <person name="Proost S."/>
            <person name="Cook D.R."/>
            <person name="Meyers B.C."/>
            <person name="Spannagl M."/>
            <person name="Cheung F."/>
            <person name="De Mita S."/>
            <person name="Krishnakumar V."/>
            <person name="Gundlach H."/>
            <person name="Zhou S."/>
            <person name="Mudge J."/>
            <person name="Bharti A.K."/>
            <person name="Murray J.D."/>
            <person name="Naoumkina M.A."/>
            <person name="Rosen B."/>
            <person name="Silverstein K.A."/>
            <person name="Tang H."/>
            <person name="Rombauts S."/>
            <person name="Zhao P.X."/>
            <person name="Zhou P."/>
            <person name="Barbe V."/>
            <person name="Bardou P."/>
            <person name="Bechner M."/>
            <person name="Bellec A."/>
            <person name="Berger A."/>
            <person name="Berges H."/>
            <person name="Bidwell S."/>
            <person name="Bisseling T."/>
            <person name="Choisne N."/>
            <person name="Couloux A."/>
            <person name="Denny R."/>
            <person name="Deshpande S."/>
            <person name="Dai X."/>
            <person name="Doyle J.J."/>
            <person name="Dudez A.M."/>
            <person name="Farmer A.D."/>
            <person name="Fouteau S."/>
            <person name="Franken C."/>
            <person name="Gibelin C."/>
            <person name="Gish J."/>
            <person name="Goldstein S."/>
            <person name="Gonzalez A.J."/>
            <person name="Green P.J."/>
            <person name="Hallab A."/>
            <person name="Hartog M."/>
            <person name="Hua A."/>
            <person name="Humphray S.J."/>
            <person name="Jeong D.H."/>
            <person name="Jing Y."/>
            <person name="Jocker A."/>
            <person name="Kenton S.M."/>
            <person name="Kim D.J."/>
            <person name="Klee K."/>
            <person name="Lai H."/>
            <person name="Lang C."/>
            <person name="Lin S."/>
            <person name="Macmil S.L."/>
            <person name="Magdelenat G."/>
            <person name="Matthews L."/>
            <person name="McCorrison J."/>
            <person name="Monaghan E.L."/>
            <person name="Mun J.H."/>
            <person name="Najar F.Z."/>
            <person name="Nicholson C."/>
            <person name="Noirot C."/>
            <person name="O'Bleness M."/>
            <person name="Paule C.R."/>
            <person name="Poulain J."/>
            <person name="Prion F."/>
            <person name="Qin B."/>
            <person name="Qu C."/>
            <person name="Retzel E.F."/>
            <person name="Riddle C."/>
            <person name="Sallet E."/>
            <person name="Samain S."/>
            <person name="Samson N."/>
            <person name="Sanders I."/>
            <person name="Saurat O."/>
            <person name="Scarpelli C."/>
            <person name="Schiex T."/>
            <person name="Segurens B."/>
            <person name="Severin A.J."/>
            <person name="Sherrier D.J."/>
            <person name="Shi R."/>
            <person name="Sims S."/>
            <person name="Singer S.R."/>
            <person name="Sinharoy S."/>
            <person name="Sterck L."/>
            <person name="Viollet A."/>
            <person name="Wang B.B."/>
            <person name="Wang K."/>
            <person name="Wang M."/>
            <person name="Wang X."/>
            <person name="Warfsmann J."/>
            <person name="Weissenbach J."/>
            <person name="White D.D."/>
            <person name="White J.D."/>
            <person name="Wiley G.B."/>
            <person name="Wincker P."/>
            <person name="Xing Y."/>
            <person name="Yang L."/>
            <person name="Yao Z."/>
            <person name="Ying F."/>
            <person name="Zhai J."/>
            <person name="Zhou L."/>
            <person name="Zuber A."/>
            <person name="Denarie J."/>
            <person name="Dixon R.A."/>
            <person name="May G.D."/>
            <person name="Schwartz D.C."/>
            <person name="Rogers J."/>
            <person name="Quetier F."/>
            <person name="Town C.D."/>
            <person name="Roe B.A."/>
        </authorList>
    </citation>
    <scope>NUCLEOTIDE SEQUENCE [LARGE SCALE GENOMIC DNA]</scope>
    <source>
        <strain evidence="1">A17</strain>
        <strain evidence="2 3">cv. Jemalong A17</strain>
    </source>
</reference>
<accession>A0A072VKF2</accession>
<evidence type="ECO:0000313" key="2">
    <source>
        <dbReference type="EnsemblPlants" id="KEH42111"/>
    </source>
</evidence>
<sequence>MESRPSIVKPSQEVREKIVRLPKSVEGRKENDDAEREKREENALLLCCFCVVMKKEKKNLEKG</sequence>
<dbReference type="HOGENOM" id="CLU_2889100_0_0_1"/>
<reference evidence="2" key="3">
    <citation type="submission" date="2015-04" db="UniProtKB">
        <authorList>
            <consortium name="EnsemblPlants"/>
        </authorList>
    </citation>
    <scope>IDENTIFICATION</scope>
    <source>
        <strain evidence="2">cv. Jemalong A17</strain>
    </source>
</reference>
<proteinExistence type="predicted"/>
<gene>
    <name evidence="1" type="ordered locus">MTR_1g061300</name>
</gene>
<evidence type="ECO:0000313" key="1">
    <source>
        <dbReference type="EMBL" id="KEH42111.1"/>
    </source>
</evidence>
<evidence type="ECO:0000313" key="3">
    <source>
        <dbReference type="Proteomes" id="UP000002051"/>
    </source>
</evidence>
<dbReference type="Proteomes" id="UP000002051">
    <property type="component" value="Unassembled WGS sequence"/>
</dbReference>
<dbReference type="AlphaFoldDB" id="A0A072VKF2"/>
<reference evidence="1 3" key="2">
    <citation type="journal article" date="2014" name="BMC Genomics">
        <title>An improved genome release (version Mt4.0) for the model legume Medicago truncatula.</title>
        <authorList>
            <person name="Tang H."/>
            <person name="Krishnakumar V."/>
            <person name="Bidwell S."/>
            <person name="Rosen B."/>
            <person name="Chan A."/>
            <person name="Zhou S."/>
            <person name="Gentzbittel L."/>
            <person name="Childs K.L."/>
            <person name="Yandell M."/>
            <person name="Gundlach H."/>
            <person name="Mayer K.F."/>
            <person name="Schwartz D.C."/>
            <person name="Town C.D."/>
        </authorList>
    </citation>
    <scope>GENOME REANNOTATION</scope>
    <source>
        <strain evidence="1">A17</strain>
        <strain evidence="2 3">cv. Jemalong A17</strain>
    </source>
</reference>
<dbReference type="EMBL" id="CM001217">
    <property type="protein sequence ID" value="KEH42111.1"/>
    <property type="molecule type" value="Genomic_DNA"/>
</dbReference>